<organism evidence="2 3">
    <name type="scientific">Kwoniella pini CBS 10737</name>
    <dbReference type="NCBI Taxonomy" id="1296096"/>
    <lineage>
        <taxon>Eukaryota</taxon>
        <taxon>Fungi</taxon>
        <taxon>Dikarya</taxon>
        <taxon>Basidiomycota</taxon>
        <taxon>Agaricomycotina</taxon>
        <taxon>Tremellomycetes</taxon>
        <taxon>Tremellales</taxon>
        <taxon>Cryptococcaceae</taxon>
        <taxon>Kwoniella</taxon>
    </lineage>
</organism>
<dbReference type="AlphaFoldDB" id="A0AAJ8MR44"/>
<dbReference type="RefSeq" id="XP_019010828.2">
    <property type="nucleotide sequence ID" value="XM_019155870.2"/>
</dbReference>
<name>A0AAJ8MR44_9TREE</name>
<reference evidence="2" key="1">
    <citation type="submission" date="2013-07" db="EMBL/GenBank/DDBJ databases">
        <authorList>
            <consortium name="The Broad Institute Genome Sequencing Platform"/>
            <person name="Cuomo C."/>
            <person name="Litvintseva A."/>
            <person name="Chen Y."/>
            <person name="Heitman J."/>
            <person name="Sun S."/>
            <person name="Springer D."/>
            <person name="Dromer F."/>
            <person name="Young S.K."/>
            <person name="Zeng Q."/>
            <person name="Gargeya S."/>
            <person name="Fitzgerald M."/>
            <person name="Abouelleil A."/>
            <person name="Alvarado L."/>
            <person name="Berlin A.M."/>
            <person name="Chapman S.B."/>
            <person name="Dewar J."/>
            <person name="Goldberg J."/>
            <person name="Griggs A."/>
            <person name="Gujja S."/>
            <person name="Hansen M."/>
            <person name="Howarth C."/>
            <person name="Imamovic A."/>
            <person name="Larimer J."/>
            <person name="McCowan C."/>
            <person name="Murphy C."/>
            <person name="Pearson M."/>
            <person name="Priest M."/>
            <person name="Roberts A."/>
            <person name="Saif S."/>
            <person name="Shea T."/>
            <person name="Sykes S."/>
            <person name="Wortman J."/>
            <person name="Nusbaum C."/>
            <person name="Birren B."/>
        </authorList>
    </citation>
    <scope>NUCLEOTIDE SEQUENCE</scope>
    <source>
        <strain evidence="2">CBS 10737</strain>
    </source>
</reference>
<dbReference type="EMBL" id="CP144523">
    <property type="protein sequence ID" value="WWC70342.1"/>
    <property type="molecule type" value="Genomic_DNA"/>
</dbReference>
<gene>
    <name evidence="2" type="ORF">I206_104292</name>
</gene>
<proteinExistence type="predicted"/>
<accession>A0AAJ8MR44</accession>
<dbReference type="KEGG" id="kpin:30172500"/>
<reference evidence="2" key="2">
    <citation type="submission" date="2024-02" db="EMBL/GenBank/DDBJ databases">
        <title>Comparative genomics of Cryptococcus and Kwoniella reveals pathogenesis evolution and contrasting modes of karyotype evolution via chromosome fusion or intercentromeric recombination.</title>
        <authorList>
            <person name="Coelho M.A."/>
            <person name="David-Palma M."/>
            <person name="Shea T."/>
            <person name="Bowers K."/>
            <person name="McGinley-Smith S."/>
            <person name="Mohammad A.W."/>
            <person name="Gnirke A."/>
            <person name="Yurkov A.M."/>
            <person name="Nowrousian M."/>
            <person name="Sun S."/>
            <person name="Cuomo C.A."/>
            <person name="Heitman J."/>
        </authorList>
    </citation>
    <scope>NUCLEOTIDE SEQUENCE</scope>
    <source>
        <strain evidence="2">CBS 10737</strain>
    </source>
</reference>
<dbReference type="Proteomes" id="UP000094020">
    <property type="component" value="Chromosome 5"/>
</dbReference>
<evidence type="ECO:0000313" key="3">
    <source>
        <dbReference type="Proteomes" id="UP000094020"/>
    </source>
</evidence>
<protein>
    <submittedName>
        <fullName evidence="2">Uncharacterized protein</fullName>
    </submittedName>
</protein>
<evidence type="ECO:0000313" key="2">
    <source>
        <dbReference type="EMBL" id="WWC70342.1"/>
    </source>
</evidence>
<sequence>MTFSISLTQTAKRPQSPSFSCESNKKSMHILSVTVPPDVISRIAFFADNPTRAKLLRTSTSNYLLVSRILYERITISKENAAKLFLGLPRSVPQPFQKDTETDVGESLHLQWPDISIEIDDEAAICKDDTGEAISPIYIVSQVTFHRKIALLKLVKHITISSLPDHHICKDLEAWPRSHHVGRTLFPNAASTCYQALAVWQFLDWSDRHIDFDSHHTHPLAKILSSFGKTHHTCITWPDSDQSMEAAYINTRQRAGTKLSIDQLKERFAGLINRCDYSIMRHLVPFRVEALNIHQFRSGHIPVKHKKVRVFFSDCDCRAPTTAKRCVGHIDHATRVKSLCGLASSVASSRDWNTRISLKQSISEIWELVSPPKRYSSDAGSEGQWFELKQEVIKKHPDWENEGSIMVEYDFAAPCELCGTKNGV</sequence>
<feature type="region of interest" description="Disordered" evidence="1">
    <location>
        <begin position="1"/>
        <end position="21"/>
    </location>
</feature>
<evidence type="ECO:0000256" key="1">
    <source>
        <dbReference type="SAM" id="MobiDB-lite"/>
    </source>
</evidence>
<dbReference type="GeneID" id="30172500"/>
<keyword evidence="3" id="KW-1185">Reference proteome</keyword>